<dbReference type="InterPro" id="IPR036259">
    <property type="entry name" value="MFS_trans_sf"/>
</dbReference>
<dbReference type="EMBL" id="BSVB01000001">
    <property type="protein sequence ID" value="GMA97063.1"/>
    <property type="molecule type" value="Genomic_DNA"/>
</dbReference>
<evidence type="ECO:0000256" key="1">
    <source>
        <dbReference type="ARBA" id="ARBA00004651"/>
    </source>
</evidence>
<feature type="transmembrane region" description="Helical" evidence="6">
    <location>
        <begin position="75"/>
        <end position="97"/>
    </location>
</feature>
<evidence type="ECO:0000259" key="7">
    <source>
        <dbReference type="PROSITE" id="PS50850"/>
    </source>
</evidence>
<name>A0ABQ6K8T6_9MICO</name>
<dbReference type="InterPro" id="IPR050382">
    <property type="entry name" value="MFS_Na/Anion_cotransporter"/>
</dbReference>
<reference evidence="9" key="1">
    <citation type="journal article" date="2019" name="Int. J. Syst. Evol. Microbiol.">
        <title>The Global Catalogue of Microorganisms (GCM) 10K type strain sequencing project: providing services to taxonomists for standard genome sequencing and annotation.</title>
        <authorList>
            <consortium name="The Broad Institute Genomics Platform"/>
            <consortium name="The Broad Institute Genome Sequencing Center for Infectious Disease"/>
            <person name="Wu L."/>
            <person name="Ma J."/>
        </authorList>
    </citation>
    <scope>NUCLEOTIDE SEQUENCE [LARGE SCALE GENOMIC DNA]</scope>
    <source>
        <strain evidence="9">NBRC 108894</strain>
    </source>
</reference>
<keyword evidence="9" id="KW-1185">Reference proteome</keyword>
<dbReference type="Pfam" id="PF07690">
    <property type="entry name" value="MFS_1"/>
    <property type="match status" value="1"/>
</dbReference>
<feature type="compositionally biased region" description="Basic and acidic residues" evidence="5">
    <location>
        <begin position="1"/>
        <end position="11"/>
    </location>
</feature>
<feature type="transmembrane region" description="Helical" evidence="6">
    <location>
        <begin position="248"/>
        <end position="270"/>
    </location>
</feature>
<keyword evidence="3 6" id="KW-1133">Transmembrane helix</keyword>
<organism evidence="8 9">
    <name type="scientific">Pseudolysinimonas kribbensis</name>
    <dbReference type="NCBI Taxonomy" id="433641"/>
    <lineage>
        <taxon>Bacteria</taxon>
        <taxon>Bacillati</taxon>
        <taxon>Actinomycetota</taxon>
        <taxon>Actinomycetes</taxon>
        <taxon>Micrococcales</taxon>
        <taxon>Microbacteriaceae</taxon>
        <taxon>Pseudolysinimonas</taxon>
    </lineage>
</organism>
<comment type="caution">
    <text evidence="8">The sequence shown here is derived from an EMBL/GenBank/DDBJ whole genome shotgun (WGS) entry which is preliminary data.</text>
</comment>
<evidence type="ECO:0000313" key="8">
    <source>
        <dbReference type="EMBL" id="GMA97063.1"/>
    </source>
</evidence>
<evidence type="ECO:0000256" key="5">
    <source>
        <dbReference type="SAM" id="MobiDB-lite"/>
    </source>
</evidence>
<feature type="transmembrane region" description="Helical" evidence="6">
    <location>
        <begin position="193"/>
        <end position="213"/>
    </location>
</feature>
<feature type="transmembrane region" description="Helical" evidence="6">
    <location>
        <begin position="326"/>
        <end position="344"/>
    </location>
</feature>
<feature type="transmembrane region" description="Helical" evidence="6">
    <location>
        <begin position="384"/>
        <end position="407"/>
    </location>
</feature>
<dbReference type="CDD" id="cd17319">
    <property type="entry name" value="MFS_ExuT_GudP_like"/>
    <property type="match status" value="1"/>
</dbReference>
<evidence type="ECO:0000256" key="6">
    <source>
        <dbReference type="SAM" id="Phobius"/>
    </source>
</evidence>
<dbReference type="PROSITE" id="PS50850">
    <property type="entry name" value="MFS"/>
    <property type="match status" value="1"/>
</dbReference>
<feature type="transmembrane region" description="Helical" evidence="6">
    <location>
        <begin position="104"/>
        <end position="132"/>
    </location>
</feature>
<keyword evidence="4 6" id="KW-0472">Membrane</keyword>
<feature type="transmembrane region" description="Helical" evidence="6">
    <location>
        <begin position="290"/>
        <end position="314"/>
    </location>
</feature>
<dbReference type="Gene3D" id="1.20.1250.20">
    <property type="entry name" value="MFS general substrate transporter like domains"/>
    <property type="match status" value="2"/>
</dbReference>
<feature type="domain" description="Major facilitator superfamily (MFS) profile" evidence="7">
    <location>
        <begin position="39"/>
        <end position="439"/>
    </location>
</feature>
<sequence length="451" mass="49201">MKGRRESEHFPRVVSMSTTDERPRVRPTPILLHRRRGMVIVLLCVMYFIAYFDRNNIATAAPQIMGDLHLSNAEFGLAISVFSLFYALLQIAGGWVGEKFGPRLGLLVLGVLWGLSTLFTGMAVGLVTLLVARALLGLSESATFPTATQAMSRWVPRDRNGFVQGIVHSASRLGNAAAPITVAWLIQLVDWRFSFISVGVLSILWALIWYLMFRDRPRDVRGISKVELAEIPDIPKAADRPPVPWRRLIRSILPVTLVDFGYGWAAWMFFTWIPTLLVSTYHQNISKYGLATSAILAGGVIGDWLGGVLSDAILRRTGNARNARRTLLLIGFIGAIVFMVPLVFTPPLPFAIATLALAFFCLELTNAQLWSIPMDVAPTWSGTASGMMNTGFGVAGIISPIVVGALVDWTGSFAFPFGLSAGILVAATILAAVMRPKVVDPIAPPEERVTA</sequence>
<protein>
    <submittedName>
        <fullName evidence="8">MFS transporter</fullName>
    </submittedName>
</protein>
<feature type="transmembrane region" description="Helical" evidence="6">
    <location>
        <begin position="413"/>
        <end position="433"/>
    </location>
</feature>
<proteinExistence type="predicted"/>
<gene>
    <name evidence="8" type="ORF">GCM10025881_38870</name>
</gene>
<feature type="transmembrane region" description="Helical" evidence="6">
    <location>
        <begin position="350"/>
        <end position="372"/>
    </location>
</feature>
<keyword evidence="2 6" id="KW-0812">Transmembrane</keyword>
<dbReference type="InterPro" id="IPR020846">
    <property type="entry name" value="MFS_dom"/>
</dbReference>
<evidence type="ECO:0000256" key="3">
    <source>
        <dbReference type="ARBA" id="ARBA00022989"/>
    </source>
</evidence>
<evidence type="ECO:0000313" key="9">
    <source>
        <dbReference type="Proteomes" id="UP001157034"/>
    </source>
</evidence>
<dbReference type="SUPFAM" id="SSF103473">
    <property type="entry name" value="MFS general substrate transporter"/>
    <property type="match status" value="1"/>
</dbReference>
<dbReference type="PANTHER" id="PTHR11662">
    <property type="entry name" value="SOLUTE CARRIER FAMILY 17"/>
    <property type="match status" value="1"/>
</dbReference>
<dbReference type="PANTHER" id="PTHR11662:SF399">
    <property type="entry name" value="FI19708P1-RELATED"/>
    <property type="match status" value="1"/>
</dbReference>
<accession>A0ABQ6K8T6</accession>
<evidence type="ECO:0000256" key="2">
    <source>
        <dbReference type="ARBA" id="ARBA00022692"/>
    </source>
</evidence>
<feature type="region of interest" description="Disordered" evidence="5">
    <location>
        <begin position="1"/>
        <end position="20"/>
    </location>
</feature>
<feature type="transmembrane region" description="Helical" evidence="6">
    <location>
        <begin position="36"/>
        <end position="52"/>
    </location>
</feature>
<comment type="subcellular location">
    <subcellularLocation>
        <location evidence="1">Cell membrane</location>
        <topology evidence="1">Multi-pass membrane protein</topology>
    </subcellularLocation>
</comment>
<dbReference type="InterPro" id="IPR011701">
    <property type="entry name" value="MFS"/>
</dbReference>
<dbReference type="Proteomes" id="UP001157034">
    <property type="component" value="Unassembled WGS sequence"/>
</dbReference>
<evidence type="ECO:0000256" key="4">
    <source>
        <dbReference type="ARBA" id="ARBA00023136"/>
    </source>
</evidence>